<feature type="region of interest" description="Disordered" evidence="1">
    <location>
        <begin position="19"/>
        <end position="40"/>
    </location>
</feature>
<proteinExistence type="predicted"/>
<feature type="region of interest" description="Disordered" evidence="1">
    <location>
        <begin position="765"/>
        <end position="798"/>
    </location>
</feature>
<gene>
    <name evidence="4" type="ORF">D9619_012379</name>
</gene>
<feature type="transmembrane region" description="Helical" evidence="2">
    <location>
        <begin position="114"/>
        <end position="133"/>
    </location>
</feature>
<dbReference type="SUPFAM" id="SSF48371">
    <property type="entry name" value="ARM repeat"/>
    <property type="match status" value="1"/>
</dbReference>
<evidence type="ECO:0000256" key="1">
    <source>
        <dbReference type="SAM" id="MobiDB-lite"/>
    </source>
</evidence>
<dbReference type="InterPro" id="IPR045338">
    <property type="entry name" value="DUF6535"/>
</dbReference>
<name>A0A8H5ARR5_9AGAR</name>
<dbReference type="InterPro" id="IPR016024">
    <property type="entry name" value="ARM-type_fold"/>
</dbReference>
<evidence type="ECO:0000256" key="2">
    <source>
        <dbReference type="SAM" id="Phobius"/>
    </source>
</evidence>
<comment type="caution">
    <text evidence="4">The sequence shown here is derived from an EMBL/GenBank/DDBJ whole genome shotgun (WGS) entry which is preliminary data.</text>
</comment>
<dbReference type="Pfam" id="PF20153">
    <property type="entry name" value="DUF6535"/>
    <property type="match status" value="1"/>
</dbReference>
<organism evidence="4 5">
    <name type="scientific">Psilocybe cf. subviscida</name>
    <dbReference type="NCBI Taxonomy" id="2480587"/>
    <lineage>
        <taxon>Eukaryota</taxon>
        <taxon>Fungi</taxon>
        <taxon>Dikarya</taxon>
        <taxon>Basidiomycota</taxon>
        <taxon>Agaricomycotina</taxon>
        <taxon>Agaricomycetes</taxon>
        <taxon>Agaricomycetidae</taxon>
        <taxon>Agaricales</taxon>
        <taxon>Agaricineae</taxon>
        <taxon>Strophariaceae</taxon>
        <taxon>Psilocybe</taxon>
    </lineage>
</organism>
<dbReference type="Gene3D" id="1.25.10.10">
    <property type="entry name" value="Leucine-rich Repeat Variant"/>
    <property type="match status" value="1"/>
</dbReference>
<feature type="domain" description="DUF6535" evidence="3">
    <location>
        <begin position="68"/>
        <end position="198"/>
    </location>
</feature>
<feature type="transmembrane region" description="Helical" evidence="2">
    <location>
        <begin position="203"/>
        <end position="227"/>
    </location>
</feature>
<keyword evidence="2" id="KW-1133">Transmembrane helix</keyword>
<feature type="compositionally biased region" description="Polar residues" evidence="1">
    <location>
        <begin position="765"/>
        <end position="775"/>
    </location>
</feature>
<keyword evidence="5" id="KW-1185">Reference proteome</keyword>
<feature type="transmembrane region" description="Helical" evidence="2">
    <location>
        <begin position="239"/>
        <end position="263"/>
    </location>
</feature>
<keyword evidence="2" id="KW-0812">Transmembrane</keyword>
<sequence>MVSDPGKIEVHSVINTAPRAEQRGTSNPNKCSAPEPALQSPFTDHLADDAKVWTLYLEATKPKGEELTRPDSQDLTNRYLRALVLQLQRPDQPMNVTTIEATFEKYIPSAAFRWINGLWFVALTFSLAGAFGSILAKGWVAQFIPISAGVPIIDAYNRHRRFFGDDQLHLRAVITTLPATLHVGFYLFFVGLILLLFQDDTRIGVFVTILLSLTMLLYIGCSLRPIVNPHSPFRTPLSGMIPIIPVLLLPVIFIGDTLGHFWLTPQERRYRKKYKEANRPYTASESLCRWLTTTRRMWTRYIIDGIHAAFRLCHGTKPLLPETGIDVLVGLFAMSRTQQNLDDCIYALAALPATPRLQSALHSIDPLPALVRNIIDIFSDPTKMETVGLPQAYLNVVLSLVQTTYSSLNWAPSGLMPLLETDGILAPVTTHPTQVLELIYCIQVHVRVRAGFLLPDSLIGELLNLVMNCTSPYHQQLLIGASFTLAAVDNGKLIEQLVLDEEIRELLIDNNIIKLLLDHISNSNSHLQCEIISTFLAFVIHEQPVKQIPEYEDHDENYNGLTIKPWMEGIFNLLLAAIVSKKHLNIQETGVSTLAKFLNLEYPRREFLQLGHLDALLGMLSMSEDIGSQLAGLKLLKVLLNNAYLEAALHTSKDIVDPIAKKFLLTCLTYTHWRPVLQSSNTSSKILHSGLITDPSFQSVAVEVLSCFAEYGLIESQVLLDTLDLQSMEEGHILAMHTELDFKERSDLYNNQQDLWGMRDTDIAQSPPEQWTVPSTMYPPVDFDEGDQSRPPGGNQEL</sequence>
<dbReference type="Proteomes" id="UP000567179">
    <property type="component" value="Unassembled WGS sequence"/>
</dbReference>
<evidence type="ECO:0000313" key="5">
    <source>
        <dbReference type="Proteomes" id="UP000567179"/>
    </source>
</evidence>
<dbReference type="EMBL" id="JAACJJ010000059">
    <property type="protein sequence ID" value="KAF5309413.1"/>
    <property type="molecule type" value="Genomic_DNA"/>
</dbReference>
<dbReference type="AlphaFoldDB" id="A0A8H5ARR5"/>
<reference evidence="4 5" key="1">
    <citation type="journal article" date="2020" name="ISME J.">
        <title>Uncovering the hidden diversity of litter-decomposition mechanisms in mushroom-forming fungi.</title>
        <authorList>
            <person name="Floudas D."/>
            <person name="Bentzer J."/>
            <person name="Ahren D."/>
            <person name="Johansson T."/>
            <person name="Persson P."/>
            <person name="Tunlid A."/>
        </authorList>
    </citation>
    <scope>NUCLEOTIDE SEQUENCE [LARGE SCALE GENOMIC DNA]</scope>
    <source>
        <strain evidence="4 5">CBS 101986</strain>
    </source>
</reference>
<dbReference type="InterPro" id="IPR011989">
    <property type="entry name" value="ARM-like"/>
</dbReference>
<accession>A0A8H5ARR5</accession>
<keyword evidence="2" id="KW-0472">Membrane</keyword>
<feature type="transmembrane region" description="Helical" evidence="2">
    <location>
        <begin position="168"/>
        <end position="197"/>
    </location>
</feature>
<protein>
    <recommendedName>
        <fullName evidence="3">DUF6535 domain-containing protein</fullName>
    </recommendedName>
</protein>
<evidence type="ECO:0000313" key="4">
    <source>
        <dbReference type="EMBL" id="KAF5309413.1"/>
    </source>
</evidence>
<evidence type="ECO:0000259" key="3">
    <source>
        <dbReference type="Pfam" id="PF20153"/>
    </source>
</evidence>
<dbReference type="OrthoDB" id="2634466at2759"/>